<dbReference type="InterPro" id="IPR039426">
    <property type="entry name" value="TonB-dep_rcpt-like"/>
</dbReference>
<evidence type="ECO:0000256" key="4">
    <source>
        <dbReference type="ARBA" id="ARBA00022452"/>
    </source>
</evidence>
<keyword evidence="10 11" id="KW-0998">Cell outer membrane</keyword>
<dbReference type="EMBL" id="CP000555">
    <property type="protein sequence ID" value="ABM95758.1"/>
    <property type="molecule type" value="Genomic_DNA"/>
</dbReference>
<evidence type="ECO:0000256" key="13">
    <source>
        <dbReference type="SAM" id="MobiDB-lite"/>
    </source>
</evidence>
<evidence type="ECO:0000313" key="17">
    <source>
        <dbReference type="EMBL" id="ABM95758.1"/>
    </source>
</evidence>
<evidence type="ECO:0000256" key="8">
    <source>
        <dbReference type="ARBA" id="ARBA00023136"/>
    </source>
</evidence>
<protein>
    <submittedName>
        <fullName evidence="17">Outer membrane receptor protein</fullName>
    </submittedName>
</protein>
<keyword evidence="7 12" id="KW-0798">TonB box</keyword>
<feature type="domain" description="TonB-dependent receptor plug" evidence="16">
    <location>
        <begin position="58"/>
        <end position="174"/>
    </location>
</feature>
<keyword evidence="18" id="KW-1185">Reference proteome</keyword>
<dbReference type="GO" id="GO:0044718">
    <property type="term" value="P:siderophore transmembrane transport"/>
    <property type="evidence" value="ECO:0007669"/>
    <property type="project" value="TreeGrafter"/>
</dbReference>
<keyword evidence="8 11" id="KW-0472">Membrane</keyword>
<dbReference type="Gene3D" id="2.40.170.20">
    <property type="entry name" value="TonB-dependent receptor, beta-barrel domain"/>
    <property type="match status" value="1"/>
</dbReference>
<dbReference type="AlphaFoldDB" id="A2SJL9"/>
<keyword evidence="4 11" id="KW-1134">Transmembrane beta strand</keyword>
<evidence type="ECO:0000256" key="1">
    <source>
        <dbReference type="ARBA" id="ARBA00004571"/>
    </source>
</evidence>
<evidence type="ECO:0000256" key="5">
    <source>
        <dbReference type="ARBA" id="ARBA00022692"/>
    </source>
</evidence>
<dbReference type="InterPro" id="IPR012910">
    <property type="entry name" value="Plug_dom"/>
</dbReference>
<dbReference type="PROSITE" id="PS52016">
    <property type="entry name" value="TONB_DEPENDENT_REC_3"/>
    <property type="match status" value="1"/>
</dbReference>
<evidence type="ECO:0000259" key="15">
    <source>
        <dbReference type="Pfam" id="PF00593"/>
    </source>
</evidence>
<name>A2SJL9_METPP</name>
<dbReference type="GO" id="GO:0009279">
    <property type="term" value="C:cell outer membrane"/>
    <property type="evidence" value="ECO:0007669"/>
    <property type="project" value="UniProtKB-SubCell"/>
</dbReference>
<sequence length="692" mass="74055">MHHAFDRRLSPSTLLLTALAVGPVLAQQNPDEPAAAELAAVRVVGSAEKTKGSVTLDARGLPAAVTVIGREDIARTNVGRDYTDLLRRVPGVNAYSFGQGDIGSPIKMRGFTGTGAHGGDVAIYVDGVPQNFPSANQGGPGMSDLSWLTPDMIERIEVIKGPFSALYGDQNRAGAINIVTRDRGESSLGLSAGSYGSGRGTAVFSGEHGAVRSFVVADLYRTDGYRDNSRVARGNLFAKASLDTGDALWALRGSYYKSDWDAPGYLSFASLVNGAVGPRDRDPNAPPLFGDAERYGLVLTRRPARGEEGWHASVFAEHYEKRRANPAGGNPNGYNVQNDDRAVYGGRAQYHLGVGAKAAITAGAELRADRGTGINQRWDTPAGPGANVNNHWDLDLLTYGLFAQGQWQVLESFKLVGGVRRDAFDYRIDNLKQPAASVDYDASVTTPRAGFVWSPLKALDIYANVGEGFRSPAERELSPPGPLGPLGAPGGASFPDLKPPKVKARDVGFNARLGTRWTLSAAAYHTVNKSEIRETTPGSGVYAGIGDTTRNGWEADVRFDATDALSLYVSYGNVKGRINTPVNAGQDLISGLPEHTYRLGGEYTVALTAGLLRANADVFQLSGAPYYVGASPVPMFSRIYTRYDLRVSLERNRVRYAVYGVFQPHAFASEQAGTSVDPRPRADVGVALTYTF</sequence>
<dbReference type="CDD" id="cd01347">
    <property type="entry name" value="ligand_gated_channel"/>
    <property type="match status" value="1"/>
</dbReference>
<evidence type="ECO:0000256" key="2">
    <source>
        <dbReference type="ARBA" id="ARBA00009810"/>
    </source>
</evidence>
<keyword evidence="3 11" id="KW-0813">Transport</keyword>
<evidence type="ECO:0000256" key="6">
    <source>
        <dbReference type="ARBA" id="ARBA00022729"/>
    </source>
</evidence>
<evidence type="ECO:0000256" key="9">
    <source>
        <dbReference type="ARBA" id="ARBA00023170"/>
    </source>
</evidence>
<evidence type="ECO:0000313" key="18">
    <source>
        <dbReference type="Proteomes" id="UP000000366"/>
    </source>
</evidence>
<evidence type="ECO:0000256" key="10">
    <source>
        <dbReference type="ARBA" id="ARBA00023237"/>
    </source>
</evidence>
<gene>
    <name evidence="17" type="ordered locus">Mpe_A2804</name>
</gene>
<keyword evidence="5 11" id="KW-0812">Transmembrane</keyword>
<dbReference type="STRING" id="420662.Mpe_A2804"/>
<evidence type="ECO:0000256" key="7">
    <source>
        <dbReference type="ARBA" id="ARBA00023077"/>
    </source>
</evidence>
<keyword evidence="9 17" id="KW-0675">Receptor</keyword>
<dbReference type="PANTHER" id="PTHR30069:SF29">
    <property type="entry name" value="HEMOGLOBIN AND HEMOGLOBIN-HAPTOGLOBIN-BINDING PROTEIN 1-RELATED"/>
    <property type="match status" value="1"/>
</dbReference>
<dbReference type="InterPro" id="IPR036942">
    <property type="entry name" value="Beta-barrel_TonB_sf"/>
</dbReference>
<feature type="chain" id="PRO_5002646458" evidence="14">
    <location>
        <begin position="27"/>
        <end position="692"/>
    </location>
</feature>
<dbReference type="GO" id="GO:0015344">
    <property type="term" value="F:siderophore uptake transmembrane transporter activity"/>
    <property type="evidence" value="ECO:0007669"/>
    <property type="project" value="TreeGrafter"/>
</dbReference>
<dbReference type="InterPro" id="IPR000531">
    <property type="entry name" value="Beta-barrel_TonB"/>
</dbReference>
<evidence type="ECO:0000256" key="14">
    <source>
        <dbReference type="SAM" id="SignalP"/>
    </source>
</evidence>
<accession>A2SJL9</accession>
<dbReference type="KEGG" id="mpt:Mpe_A2804"/>
<dbReference type="Gene3D" id="2.170.130.10">
    <property type="entry name" value="TonB-dependent receptor, plug domain"/>
    <property type="match status" value="1"/>
</dbReference>
<dbReference type="Proteomes" id="UP000000366">
    <property type="component" value="Chromosome"/>
</dbReference>
<dbReference type="eggNOG" id="COG4771">
    <property type="taxonomic scope" value="Bacteria"/>
</dbReference>
<keyword evidence="6 14" id="KW-0732">Signal</keyword>
<evidence type="ECO:0000256" key="11">
    <source>
        <dbReference type="PROSITE-ProRule" id="PRU01360"/>
    </source>
</evidence>
<feature type="domain" description="TonB-dependent receptor-like beta-barrel" evidence="15">
    <location>
        <begin position="222"/>
        <end position="649"/>
    </location>
</feature>
<reference evidence="17 18" key="1">
    <citation type="journal article" date="2007" name="J. Bacteriol.">
        <title>Whole-genome analysis of the methyl tert-butyl ether-degrading beta-proteobacterium Methylibium petroleiphilum PM1.</title>
        <authorList>
            <person name="Kane S.R."/>
            <person name="Chakicherla A.Y."/>
            <person name="Chain P.S.G."/>
            <person name="Schmidt R."/>
            <person name="Shin M.W."/>
            <person name="Legler T.C."/>
            <person name="Scow K.M."/>
            <person name="Larimer F.W."/>
            <person name="Lucas S.M."/>
            <person name="Richardson P.M."/>
            <person name="Hristova K.R."/>
        </authorList>
    </citation>
    <scope>NUCLEOTIDE SEQUENCE [LARGE SCALE GENOMIC DNA]</scope>
    <source>
        <strain evidence="18">ATCC BAA-1232 / LMG 22953 / PM1</strain>
    </source>
</reference>
<evidence type="ECO:0000259" key="16">
    <source>
        <dbReference type="Pfam" id="PF07715"/>
    </source>
</evidence>
<feature type="signal peptide" evidence="14">
    <location>
        <begin position="1"/>
        <end position="26"/>
    </location>
</feature>
<organism evidence="17 18">
    <name type="scientific">Methylibium petroleiphilum (strain ATCC BAA-1232 / LMG 22953 / PM1)</name>
    <dbReference type="NCBI Taxonomy" id="420662"/>
    <lineage>
        <taxon>Bacteria</taxon>
        <taxon>Pseudomonadati</taxon>
        <taxon>Pseudomonadota</taxon>
        <taxon>Betaproteobacteria</taxon>
        <taxon>Burkholderiales</taxon>
        <taxon>Sphaerotilaceae</taxon>
        <taxon>Methylibium</taxon>
    </lineage>
</organism>
<evidence type="ECO:0000256" key="12">
    <source>
        <dbReference type="RuleBase" id="RU003357"/>
    </source>
</evidence>
<dbReference type="PANTHER" id="PTHR30069">
    <property type="entry name" value="TONB-DEPENDENT OUTER MEMBRANE RECEPTOR"/>
    <property type="match status" value="1"/>
</dbReference>
<dbReference type="SUPFAM" id="SSF56935">
    <property type="entry name" value="Porins"/>
    <property type="match status" value="1"/>
</dbReference>
<proteinExistence type="inferred from homology"/>
<dbReference type="Pfam" id="PF07715">
    <property type="entry name" value="Plug"/>
    <property type="match status" value="1"/>
</dbReference>
<feature type="region of interest" description="Disordered" evidence="13">
    <location>
        <begin position="471"/>
        <end position="495"/>
    </location>
</feature>
<dbReference type="HOGENOM" id="CLU_407554_0_0_4"/>
<evidence type="ECO:0000256" key="3">
    <source>
        <dbReference type="ARBA" id="ARBA00022448"/>
    </source>
</evidence>
<dbReference type="RefSeq" id="WP_011830387.1">
    <property type="nucleotide sequence ID" value="NC_008825.1"/>
</dbReference>
<dbReference type="Pfam" id="PF00593">
    <property type="entry name" value="TonB_dep_Rec_b-barrel"/>
    <property type="match status" value="1"/>
</dbReference>
<comment type="subcellular location">
    <subcellularLocation>
        <location evidence="1 11">Cell outer membrane</location>
        <topology evidence="1 11">Multi-pass membrane protein</topology>
    </subcellularLocation>
</comment>
<dbReference type="InterPro" id="IPR037066">
    <property type="entry name" value="Plug_dom_sf"/>
</dbReference>
<comment type="similarity">
    <text evidence="2 11 12">Belongs to the TonB-dependent receptor family.</text>
</comment>